<dbReference type="EMBL" id="RDQH01000333">
    <property type="protein sequence ID" value="RXH95346.1"/>
    <property type="molecule type" value="Genomic_DNA"/>
</dbReference>
<keyword evidence="3" id="KW-0687">Ribonucleoprotein</keyword>
<organism evidence="4 5">
    <name type="scientific">Malus domestica</name>
    <name type="common">Apple</name>
    <name type="synonym">Pyrus malus</name>
    <dbReference type="NCBI Taxonomy" id="3750"/>
    <lineage>
        <taxon>Eukaryota</taxon>
        <taxon>Viridiplantae</taxon>
        <taxon>Streptophyta</taxon>
        <taxon>Embryophyta</taxon>
        <taxon>Tracheophyta</taxon>
        <taxon>Spermatophyta</taxon>
        <taxon>Magnoliopsida</taxon>
        <taxon>eudicotyledons</taxon>
        <taxon>Gunneridae</taxon>
        <taxon>Pentapetalae</taxon>
        <taxon>rosids</taxon>
        <taxon>fabids</taxon>
        <taxon>Rosales</taxon>
        <taxon>Rosaceae</taxon>
        <taxon>Amygdaloideae</taxon>
        <taxon>Maleae</taxon>
        <taxon>Malus</taxon>
    </lineage>
</organism>
<dbReference type="Gene3D" id="1.20.5.110">
    <property type="match status" value="1"/>
</dbReference>
<reference evidence="4 5" key="1">
    <citation type="submission" date="2018-10" db="EMBL/GenBank/DDBJ databases">
        <title>A high-quality apple genome assembly.</title>
        <authorList>
            <person name="Hu J."/>
        </authorList>
    </citation>
    <scope>NUCLEOTIDE SEQUENCE [LARGE SCALE GENOMIC DNA]</scope>
    <source>
        <strain evidence="5">cv. HFTH1</strain>
        <tissue evidence="4">Young leaf</tissue>
    </source>
</reference>
<sequence>MRTWCQDLPIARENKPTVELVKVTDELKSIEAYDKLGLERMNKRHVGARLKKTAEADKEEKK</sequence>
<evidence type="ECO:0000256" key="2">
    <source>
        <dbReference type="ARBA" id="ARBA00022980"/>
    </source>
</evidence>
<evidence type="ECO:0000313" key="4">
    <source>
        <dbReference type="EMBL" id="RXH95346.1"/>
    </source>
</evidence>
<accession>A0A498JJX6</accession>
<dbReference type="STRING" id="3750.A0A498JJX6"/>
<evidence type="ECO:0000313" key="5">
    <source>
        <dbReference type="Proteomes" id="UP000290289"/>
    </source>
</evidence>
<keyword evidence="5" id="KW-1185">Reference proteome</keyword>
<keyword evidence="2" id="KW-0689">Ribosomal protein</keyword>
<evidence type="ECO:0000256" key="1">
    <source>
        <dbReference type="ARBA" id="ARBA00005640"/>
    </source>
</evidence>
<evidence type="ECO:0000256" key="3">
    <source>
        <dbReference type="ARBA" id="ARBA00023274"/>
    </source>
</evidence>
<dbReference type="GO" id="GO:1990904">
    <property type="term" value="C:ribonucleoprotein complex"/>
    <property type="evidence" value="ECO:0007669"/>
    <property type="project" value="UniProtKB-KW"/>
</dbReference>
<dbReference type="Proteomes" id="UP000290289">
    <property type="component" value="Chromosome 7"/>
</dbReference>
<dbReference type="AlphaFoldDB" id="A0A498JJX6"/>
<proteinExistence type="inferred from homology"/>
<comment type="similarity">
    <text evidence="1">Belongs to the eukaryotic ribosomal protein eL13 family.</text>
</comment>
<comment type="caution">
    <text evidence="4">The sequence shown here is derived from an EMBL/GenBank/DDBJ whole genome shotgun (WGS) entry which is preliminary data.</text>
</comment>
<name>A0A498JJX6_MALDO</name>
<gene>
    <name evidence="4" type="ORF">DVH24_025030</name>
</gene>
<dbReference type="FunFam" id="1.20.5.110:FF:000003">
    <property type="entry name" value="60S ribosomal protein L13"/>
    <property type="match status" value="1"/>
</dbReference>
<dbReference type="GO" id="GO:0005840">
    <property type="term" value="C:ribosome"/>
    <property type="evidence" value="ECO:0007669"/>
    <property type="project" value="UniProtKB-KW"/>
</dbReference>
<protein>
    <submittedName>
        <fullName evidence="4">Uncharacterized protein</fullName>
    </submittedName>
</protein>